<dbReference type="CDD" id="cd00082">
    <property type="entry name" value="HisKA"/>
    <property type="match status" value="1"/>
</dbReference>
<dbReference type="InterPro" id="IPR036890">
    <property type="entry name" value="HATPase_C_sf"/>
</dbReference>
<dbReference type="PANTHER" id="PTHR43711">
    <property type="entry name" value="TWO-COMPONENT HISTIDINE KINASE"/>
    <property type="match status" value="1"/>
</dbReference>
<feature type="domain" description="Histidine kinase" evidence="9">
    <location>
        <begin position="390"/>
        <end position="608"/>
    </location>
</feature>
<keyword evidence="6" id="KW-0902">Two-component regulatory system</keyword>
<dbReference type="PANTHER" id="PTHR43711:SF26">
    <property type="entry name" value="SENSOR HISTIDINE KINASE RCSC"/>
    <property type="match status" value="1"/>
</dbReference>
<proteinExistence type="predicted"/>
<comment type="caution">
    <text evidence="10">The sequence shown here is derived from an EMBL/GenBank/DDBJ whole genome shotgun (WGS) entry which is preliminary data.</text>
</comment>
<feature type="transmembrane region" description="Helical" evidence="8">
    <location>
        <begin position="349"/>
        <end position="371"/>
    </location>
</feature>
<dbReference type="EMBL" id="JBHRYQ010000001">
    <property type="protein sequence ID" value="MFC3812143.1"/>
    <property type="molecule type" value="Genomic_DNA"/>
</dbReference>
<dbReference type="SUPFAM" id="SSF55874">
    <property type="entry name" value="ATPase domain of HSP90 chaperone/DNA topoisomerase II/histidine kinase"/>
    <property type="match status" value="1"/>
</dbReference>
<feature type="transmembrane region" description="Helical" evidence="8">
    <location>
        <begin position="7"/>
        <end position="26"/>
    </location>
</feature>
<dbReference type="GO" id="GO:0016301">
    <property type="term" value="F:kinase activity"/>
    <property type="evidence" value="ECO:0007669"/>
    <property type="project" value="UniProtKB-KW"/>
</dbReference>
<accession>A0ABV7Z1Q4</accession>
<dbReference type="CDD" id="cd00075">
    <property type="entry name" value="HATPase"/>
    <property type="match status" value="1"/>
</dbReference>
<name>A0ABV7Z1Q4_9BACT</name>
<evidence type="ECO:0000256" key="6">
    <source>
        <dbReference type="ARBA" id="ARBA00023012"/>
    </source>
</evidence>
<protein>
    <recommendedName>
        <fullName evidence="2">histidine kinase</fullName>
        <ecNumber evidence="2">2.7.13.3</ecNumber>
    </recommendedName>
</protein>
<dbReference type="InterPro" id="IPR003594">
    <property type="entry name" value="HATPase_dom"/>
</dbReference>
<evidence type="ECO:0000256" key="2">
    <source>
        <dbReference type="ARBA" id="ARBA00012438"/>
    </source>
</evidence>
<reference evidence="11" key="1">
    <citation type="journal article" date="2019" name="Int. J. Syst. Evol. Microbiol.">
        <title>The Global Catalogue of Microorganisms (GCM) 10K type strain sequencing project: providing services to taxonomists for standard genome sequencing and annotation.</title>
        <authorList>
            <consortium name="The Broad Institute Genomics Platform"/>
            <consortium name="The Broad Institute Genome Sequencing Center for Infectious Disease"/>
            <person name="Wu L."/>
            <person name="Ma J."/>
        </authorList>
    </citation>
    <scope>NUCLEOTIDE SEQUENCE [LARGE SCALE GENOMIC DNA]</scope>
    <source>
        <strain evidence="11">CECT 7956</strain>
    </source>
</reference>
<evidence type="ECO:0000256" key="1">
    <source>
        <dbReference type="ARBA" id="ARBA00000085"/>
    </source>
</evidence>
<gene>
    <name evidence="10" type="ORF">ACFOOI_15890</name>
</gene>
<comment type="catalytic activity">
    <reaction evidence="1">
        <text>ATP + protein L-histidine = ADP + protein N-phospho-L-histidine.</text>
        <dbReference type="EC" id="2.7.13.3"/>
    </reaction>
</comment>
<dbReference type="PRINTS" id="PR00344">
    <property type="entry name" value="BCTRLSENSOR"/>
</dbReference>
<evidence type="ECO:0000256" key="3">
    <source>
        <dbReference type="ARBA" id="ARBA00022553"/>
    </source>
</evidence>
<evidence type="ECO:0000256" key="8">
    <source>
        <dbReference type="SAM" id="Phobius"/>
    </source>
</evidence>
<dbReference type="Pfam" id="PF02518">
    <property type="entry name" value="HATPase_c"/>
    <property type="match status" value="1"/>
</dbReference>
<feature type="compositionally biased region" description="Basic and acidic residues" evidence="7">
    <location>
        <begin position="229"/>
        <end position="240"/>
    </location>
</feature>
<feature type="region of interest" description="Disordered" evidence="7">
    <location>
        <begin position="210"/>
        <end position="240"/>
    </location>
</feature>
<dbReference type="EC" id="2.7.13.3" evidence="2"/>
<keyword evidence="4" id="KW-0808">Transferase</keyword>
<evidence type="ECO:0000256" key="7">
    <source>
        <dbReference type="SAM" id="MobiDB-lite"/>
    </source>
</evidence>
<dbReference type="RefSeq" id="WP_379839009.1">
    <property type="nucleotide sequence ID" value="NZ_JBHRYQ010000001.1"/>
</dbReference>
<dbReference type="InterPro" id="IPR036097">
    <property type="entry name" value="HisK_dim/P_sf"/>
</dbReference>
<dbReference type="InterPro" id="IPR004358">
    <property type="entry name" value="Sig_transdc_His_kin-like_C"/>
</dbReference>
<evidence type="ECO:0000259" key="9">
    <source>
        <dbReference type="PROSITE" id="PS50109"/>
    </source>
</evidence>
<dbReference type="Gene3D" id="3.30.565.10">
    <property type="entry name" value="Histidine kinase-like ATPase, C-terminal domain"/>
    <property type="match status" value="1"/>
</dbReference>
<dbReference type="SMART" id="SM00387">
    <property type="entry name" value="HATPase_c"/>
    <property type="match status" value="1"/>
</dbReference>
<keyword evidence="11" id="KW-1185">Reference proteome</keyword>
<evidence type="ECO:0000256" key="5">
    <source>
        <dbReference type="ARBA" id="ARBA00022777"/>
    </source>
</evidence>
<dbReference type="Gene3D" id="1.10.287.130">
    <property type="match status" value="1"/>
</dbReference>
<dbReference type="Pfam" id="PF00512">
    <property type="entry name" value="HisKA"/>
    <property type="match status" value="1"/>
</dbReference>
<sequence length="608" mass="70530">MKKINILIAVMFVALISLIAFQWYWIQNAYSVKNEQFDRKVIDTLKETVHKIEKQEVIFLAKQKMLFEEKQRLINISKKSVKNHTHKNDNRVYVNTDKPQTNKDSLQTTEVYKSEPDILTFSGFQNGIHSDRLIILPNNNQQFFRDFLEEEFLTMEKFRKKSLEMANKQSNVNDFITFFDEELNKQFELRSKNSYEFYLNENPKKNAKALDGQNFKENNGKPNNNQAQKSKENKNTKPKEEIKVEQANLVKDVFTDLILGKRSIYERLGHIMLDTLLKTEFKNNGINLPFEYGVKDNGLVIFASMKPNHQQNPLDRAYKVRLFPNDTFEQEQFLHVYFPDKDDYIMHNMWSVFGSSFLLIFMVGGVFYYSVNTLLTQKKLSNIKNDFINNMTHELKTPVSTIALALEVIRDKTIEKTPEKTERYLNIIHDENKRLGVQVEKVLQIAQLEKGDITLKLEPLDINEILGKVVQNLSVQIEQKEVNLEINLNAINTEVLADQVHVTNIFFNLMDNAIKYSNESPNICISTEDTDDGVMVSIKDDGIGIPKDQLSKIFEKFYRVPKGNLHDVKGFGLGLSYVKNMIELLKGKIEVNSKIDSGSEFKVTLPNT</sequence>
<dbReference type="InterPro" id="IPR003661">
    <property type="entry name" value="HisK_dim/P_dom"/>
</dbReference>
<dbReference type="InterPro" id="IPR005467">
    <property type="entry name" value="His_kinase_dom"/>
</dbReference>
<dbReference type="PROSITE" id="PS50109">
    <property type="entry name" value="HIS_KIN"/>
    <property type="match status" value="1"/>
</dbReference>
<organism evidence="10 11">
    <name type="scientific">Lacihabitans lacunae</name>
    <dbReference type="NCBI Taxonomy" id="1028214"/>
    <lineage>
        <taxon>Bacteria</taxon>
        <taxon>Pseudomonadati</taxon>
        <taxon>Bacteroidota</taxon>
        <taxon>Cytophagia</taxon>
        <taxon>Cytophagales</taxon>
        <taxon>Leadbetterellaceae</taxon>
        <taxon>Lacihabitans</taxon>
    </lineage>
</organism>
<evidence type="ECO:0000256" key="4">
    <source>
        <dbReference type="ARBA" id="ARBA00022679"/>
    </source>
</evidence>
<dbReference type="Proteomes" id="UP001595616">
    <property type="component" value="Unassembled WGS sequence"/>
</dbReference>
<dbReference type="SMART" id="SM00388">
    <property type="entry name" value="HisKA"/>
    <property type="match status" value="1"/>
</dbReference>
<keyword evidence="8" id="KW-0812">Transmembrane</keyword>
<dbReference type="InterPro" id="IPR050736">
    <property type="entry name" value="Sensor_HK_Regulatory"/>
</dbReference>
<keyword evidence="8" id="KW-1133">Transmembrane helix</keyword>
<evidence type="ECO:0000313" key="10">
    <source>
        <dbReference type="EMBL" id="MFC3812143.1"/>
    </source>
</evidence>
<evidence type="ECO:0000313" key="11">
    <source>
        <dbReference type="Proteomes" id="UP001595616"/>
    </source>
</evidence>
<keyword evidence="8" id="KW-0472">Membrane</keyword>
<keyword evidence="3" id="KW-0597">Phosphoprotein</keyword>
<dbReference type="SUPFAM" id="SSF47384">
    <property type="entry name" value="Homodimeric domain of signal transducing histidine kinase"/>
    <property type="match status" value="1"/>
</dbReference>
<keyword evidence="5 10" id="KW-0418">Kinase</keyword>
<feature type="compositionally biased region" description="Low complexity" evidence="7">
    <location>
        <begin position="213"/>
        <end position="228"/>
    </location>
</feature>